<protein>
    <recommendedName>
        <fullName evidence="5">DUF748 domain-containing protein</fullName>
    </recommendedName>
</protein>
<dbReference type="AlphaFoldDB" id="A0A369Q0W7"/>
<evidence type="ECO:0008006" key="5">
    <source>
        <dbReference type="Google" id="ProtNLM"/>
    </source>
</evidence>
<keyword evidence="2" id="KW-0472">Membrane</keyword>
<evidence type="ECO:0000313" key="3">
    <source>
        <dbReference type="EMBL" id="RDC56877.1"/>
    </source>
</evidence>
<keyword evidence="2" id="KW-0812">Transmembrane</keyword>
<feature type="transmembrane region" description="Helical" evidence="2">
    <location>
        <begin position="12"/>
        <end position="33"/>
    </location>
</feature>
<reference evidence="3 4" key="1">
    <citation type="submission" date="2018-07" db="EMBL/GenBank/DDBJ databases">
        <title>Pedobacter sp. nov., isolated from soil.</title>
        <authorList>
            <person name="Zhou L.Y."/>
            <person name="Du Z.J."/>
        </authorList>
    </citation>
    <scope>NUCLEOTIDE SEQUENCE [LARGE SCALE GENOMIC DNA]</scope>
    <source>
        <strain evidence="3 4">JDX94</strain>
    </source>
</reference>
<feature type="region of interest" description="Disordered" evidence="1">
    <location>
        <begin position="584"/>
        <end position="612"/>
    </location>
</feature>
<evidence type="ECO:0000256" key="1">
    <source>
        <dbReference type="SAM" id="MobiDB-lite"/>
    </source>
</evidence>
<sequence>MPETKRHRYKLLKWIVATILIVFALLAGLAWFLNLKSQPMLTDRIKTLLYKSTDSLYTISFSKISTNILTGSATLHNVKIIPDTNRFNELIVLKRAPNNLYHVSLKKLQVKNFHPFTLYKDQKLQLGEVVFDNPEVLMMNRQFEFNDNRPPRPVKSPYAIISKNLKEFSIRKILFRDVSFKYINKNEPHSKPFAVDDLNITLTDLLVDSTSADDPTRFYLLKDVIINLKNYNYPTPDQMYNIKLSQLDFRASTGKLRVNKFIVEPLYDEMKFGQVAGYSKDRFHIQMNDILMNGIDLPLYISKQEFRAKEMAIANGFISVFNDNSLGRTYKSTDALNESRIDRFPHQLLQNMGAPVLIEKIQLKDVDVSYAAYNGESEQRGRISFEHTSGIFKNVTNLPKIKAINPFMEVNLNTYLLGQGKLDVNFKFDLTSKNGDFIYNGQLHSFNARVLNQITKPLGLVRINRGIVDKLKFSFKANNDGANGKVDFYYYDLSVALMRNDPSKDHLVTRGLMSILANALIINSENPNRDGKFTSATVNYSRIKNTSFFNLIWRSLFIGIKNSIGITEEKQKEIRQHIENFKEMQENHRIRKQKRLERRQQREQEREKNEKR</sequence>
<dbReference type="RefSeq" id="WP_115402062.1">
    <property type="nucleotide sequence ID" value="NZ_QPKV01000003.1"/>
</dbReference>
<keyword evidence="4" id="KW-1185">Reference proteome</keyword>
<evidence type="ECO:0000313" key="4">
    <source>
        <dbReference type="Proteomes" id="UP000253961"/>
    </source>
</evidence>
<evidence type="ECO:0000256" key="2">
    <source>
        <dbReference type="SAM" id="Phobius"/>
    </source>
</evidence>
<organism evidence="3 4">
    <name type="scientific">Pedobacter chinensis</name>
    <dbReference type="NCBI Taxonomy" id="2282421"/>
    <lineage>
        <taxon>Bacteria</taxon>
        <taxon>Pseudomonadati</taxon>
        <taxon>Bacteroidota</taxon>
        <taxon>Sphingobacteriia</taxon>
        <taxon>Sphingobacteriales</taxon>
        <taxon>Sphingobacteriaceae</taxon>
        <taxon>Pedobacter</taxon>
    </lineage>
</organism>
<accession>A0A369Q0W7</accession>
<comment type="caution">
    <text evidence="3">The sequence shown here is derived from an EMBL/GenBank/DDBJ whole genome shotgun (WGS) entry which is preliminary data.</text>
</comment>
<proteinExistence type="predicted"/>
<keyword evidence="2" id="KW-1133">Transmembrane helix</keyword>
<dbReference type="EMBL" id="QPKV01000003">
    <property type="protein sequence ID" value="RDC56877.1"/>
    <property type="molecule type" value="Genomic_DNA"/>
</dbReference>
<feature type="compositionally biased region" description="Basic and acidic residues" evidence="1">
    <location>
        <begin position="598"/>
        <end position="612"/>
    </location>
</feature>
<name>A0A369Q0W7_9SPHI</name>
<gene>
    <name evidence="3" type="ORF">DU508_06655</name>
</gene>
<dbReference type="Proteomes" id="UP000253961">
    <property type="component" value="Unassembled WGS sequence"/>
</dbReference>
<dbReference type="OrthoDB" id="814802at2"/>